<dbReference type="Proteomes" id="UP001187192">
    <property type="component" value="Unassembled WGS sequence"/>
</dbReference>
<keyword evidence="5" id="KW-0378">Hydrolase</keyword>
<comment type="subcellular location">
    <subcellularLocation>
        <location evidence="1">Secreted</location>
    </subcellularLocation>
</comment>
<dbReference type="InterPro" id="IPR000209">
    <property type="entry name" value="Peptidase_S8/S53_dom"/>
</dbReference>
<dbReference type="SUPFAM" id="SSF52743">
    <property type="entry name" value="Subtilisin-like"/>
    <property type="match status" value="1"/>
</dbReference>
<sequence length="177" mass="19241">MPPSDIPGDNRRVKFNIDSGTSMSCPHVAGAAAYVKSFHPDWSPSAIRSSLMTTADYMKFLCDIGLDDKQIRLISSGQKSSCPKGSARGSPRDLNYPSMAAQVEDGKSFSCKFPRRVKNVGQANSTYKASIFPRTKFDIKVVPSVLSFERLHGEKSFDVVVNGNGLPVNSFVSTSLV</sequence>
<evidence type="ECO:0000259" key="9">
    <source>
        <dbReference type="Pfam" id="PF17766"/>
    </source>
</evidence>
<keyword evidence="4" id="KW-0732">Signal</keyword>
<dbReference type="Pfam" id="PF00082">
    <property type="entry name" value="Peptidase_S8"/>
    <property type="match status" value="1"/>
</dbReference>
<keyword evidence="3" id="KW-0645">Protease</keyword>
<dbReference type="InterPro" id="IPR036852">
    <property type="entry name" value="Peptidase_S8/S53_dom_sf"/>
</dbReference>
<dbReference type="InterPro" id="IPR045051">
    <property type="entry name" value="SBT"/>
</dbReference>
<comment type="caution">
    <text evidence="7">Lacks conserved residue(s) required for the propagation of feature annotation.</text>
</comment>
<comment type="caution">
    <text evidence="10">The sequence shown here is derived from an EMBL/GenBank/DDBJ whole genome shotgun (WGS) entry which is preliminary data.</text>
</comment>
<keyword evidence="6" id="KW-0720">Serine protease</keyword>
<comment type="similarity">
    <text evidence="2 7">Belongs to the peptidase S8 family.</text>
</comment>
<feature type="domain" description="Subtilisin-like protease fibronectin type-III" evidence="9">
    <location>
        <begin position="93"/>
        <end position="176"/>
    </location>
</feature>
<organism evidence="10 11">
    <name type="scientific">Ficus carica</name>
    <name type="common">Common fig</name>
    <dbReference type="NCBI Taxonomy" id="3494"/>
    <lineage>
        <taxon>Eukaryota</taxon>
        <taxon>Viridiplantae</taxon>
        <taxon>Streptophyta</taxon>
        <taxon>Embryophyta</taxon>
        <taxon>Tracheophyta</taxon>
        <taxon>Spermatophyta</taxon>
        <taxon>Magnoliopsida</taxon>
        <taxon>eudicotyledons</taxon>
        <taxon>Gunneridae</taxon>
        <taxon>Pentapetalae</taxon>
        <taxon>rosids</taxon>
        <taxon>fabids</taxon>
        <taxon>Rosales</taxon>
        <taxon>Moraceae</taxon>
        <taxon>Ficeae</taxon>
        <taxon>Ficus</taxon>
    </lineage>
</organism>
<proteinExistence type="inferred from homology"/>
<evidence type="ECO:0000256" key="7">
    <source>
        <dbReference type="PROSITE-ProRule" id="PRU01240"/>
    </source>
</evidence>
<evidence type="ECO:0000256" key="6">
    <source>
        <dbReference type="ARBA" id="ARBA00022825"/>
    </source>
</evidence>
<feature type="domain" description="Peptidase S8/S53" evidence="8">
    <location>
        <begin position="10"/>
        <end position="56"/>
    </location>
</feature>
<dbReference type="AlphaFoldDB" id="A0AA87Z2K4"/>
<name>A0AA87Z2K4_FICCA</name>
<gene>
    <name evidence="10" type="ORF">TIFTF001_000364</name>
</gene>
<evidence type="ECO:0000313" key="11">
    <source>
        <dbReference type="Proteomes" id="UP001187192"/>
    </source>
</evidence>
<evidence type="ECO:0000256" key="4">
    <source>
        <dbReference type="ARBA" id="ARBA00022729"/>
    </source>
</evidence>
<evidence type="ECO:0000256" key="3">
    <source>
        <dbReference type="ARBA" id="ARBA00022670"/>
    </source>
</evidence>
<evidence type="ECO:0000256" key="5">
    <source>
        <dbReference type="ARBA" id="ARBA00022801"/>
    </source>
</evidence>
<accession>A0AA87Z2K4</accession>
<reference evidence="10" key="1">
    <citation type="submission" date="2023-07" db="EMBL/GenBank/DDBJ databases">
        <title>draft genome sequence of fig (Ficus carica).</title>
        <authorList>
            <person name="Takahashi T."/>
            <person name="Nishimura K."/>
        </authorList>
    </citation>
    <scope>NUCLEOTIDE SEQUENCE</scope>
</reference>
<dbReference type="Pfam" id="PF17766">
    <property type="entry name" value="fn3_6"/>
    <property type="match status" value="1"/>
</dbReference>
<keyword evidence="11" id="KW-1185">Reference proteome</keyword>
<protein>
    <submittedName>
        <fullName evidence="10">Uncharacterized protein</fullName>
    </submittedName>
</protein>
<evidence type="ECO:0000259" key="8">
    <source>
        <dbReference type="Pfam" id="PF00082"/>
    </source>
</evidence>
<dbReference type="PANTHER" id="PTHR10795">
    <property type="entry name" value="PROPROTEIN CONVERTASE SUBTILISIN/KEXIN"/>
    <property type="match status" value="1"/>
</dbReference>
<dbReference type="PROSITE" id="PS51892">
    <property type="entry name" value="SUBTILASE"/>
    <property type="match status" value="1"/>
</dbReference>
<evidence type="ECO:0000313" key="10">
    <source>
        <dbReference type="EMBL" id="GMN24005.1"/>
    </source>
</evidence>
<dbReference type="GO" id="GO:0006508">
    <property type="term" value="P:proteolysis"/>
    <property type="evidence" value="ECO:0007669"/>
    <property type="project" value="UniProtKB-KW"/>
</dbReference>
<dbReference type="PROSITE" id="PS00138">
    <property type="entry name" value="SUBTILASE_SER"/>
    <property type="match status" value="1"/>
</dbReference>
<dbReference type="GO" id="GO:0004252">
    <property type="term" value="F:serine-type endopeptidase activity"/>
    <property type="evidence" value="ECO:0007669"/>
    <property type="project" value="InterPro"/>
</dbReference>
<dbReference type="GO" id="GO:0005576">
    <property type="term" value="C:extracellular region"/>
    <property type="evidence" value="ECO:0007669"/>
    <property type="project" value="UniProtKB-SubCell"/>
</dbReference>
<dbReference type="InterPro" id="IPR023828">
    <property type="entry name" value="Peptidase_S8_Ser-AS"/>
</dbReference>
<dbReference type="EMBL" id="BTGU01000001">
    <property type="protein sequence ID" value="GMN24005.1"/>
    <property type="molecule type" value="Genomic_DNA"/>
</dbReference>
<evidence type="ECO:0000256" key="1">
    <source>
        <dbReference type="ARBA" id="ARBA00004613"/>
    </source>
</evidence>
<dbReference type="Gene3D" id="3.40.50.200">
    <property type="entry name" value="Peptidase S8/S53 domain"/>
    <property type="match status" value="1"/>
</dbReference>
<evidence type="ECO:0000256" key="2">
    <source>
        <dbReference type="ARBA" id="ARBA00011073"/>
    </source>
</evidence>
<dbReference type="Gene3D" id="2.60.40.2310">
    <property type="match status" value="1"/>
</dbReference>
<dbReference type="InterPro" id="IPR041469">
    <property type="entry name" value="Subtilisin-like_FN3"/>
</dbReference>